<dbReference type="Pfam" id="PF05045">
    <property type="entry name" value="RgpF"/>
    <property type="match status" value="1"/>
</dbReference>
<dbReference type="eggNOG" id="COG3754">
    <property type="taxonomic scope" value="Bacteria"/>
</dbReference>
<accession>G2J9X0</accession>
<dbReference type="InterPro" id="IPR007739">
    <property type="entry name" value="RgpF"/>
</dbReference>
<dbReference type="STRING" id="1070319.CAGGBEG34_260015"/>
<gene>
    <name evidence="1" type="ORF">CAGGBEG34_260015</name>
</gene>
<keyword evidence="2" id="KW-1185">Reference proteome</keyword>
<sequence>MHKLISKRFAQLIYFSGIHRLLCAVQDRLVYWLRDYWKKSHLIVLGEKKSNRLAIFSIYQLSDLSVFIESQLDYLIKLGYDVAVAVPHELRQADQDYLDQRCRFRIMRQNVGRDFGSYKDAILKVGFDRISEYQRVLLINDSIFFPMGDTGAFEKIFFASRSDVIGLCENTDYHRHISSFFIDIDTKVFCQQEVKQYWEKYKPYNSRLYVIRKGECYFSRVLYKSARSIDILYSKEKVINDLISFFESSGAIQYYPFFYLLCDVYFYPIKKTFINNRKISIEMIRLVFIDFLRKILESSSNPHSFGIPLVMICHAPFLKRDLYYREMVDLAQLALMFDILQYPFKEQTLFEYRRRGSLSNQTLFRQVMIQIGVL</sequence>
<dbReference type="RefSeq" id="WP_006682749.1">
    <property type="nucleotide sequence ID" value="NZ_CAFB01000043.1"/>
</dbReference>
<dbReference type="AlphaFoldDB" id="G2J9X0"/>
<evidence type="ECO:0000313" key="1">
    <source>
        <dbReference type="EMBL" id="CCD29567.1"/>
    </source>
</evidence>
<protein>
    <submittedName>
        <fullName evidence="1">Putative Lipopolysaccharide biosynthesis protein-like</fullName>
    </submittedName>
</protein>
<reference evidence="1 2" key="1">
    <citation type="submission" date="2011-08" db="EMBL/GenBank/DDBJ databases">
        <title>The genome of the obligate endobacterium of an arbuscular mycorrhizal fungus reveals an interphylum network of nutritional interactions.</title>
        <authorList>
            <person name="Ghignone S."/>
            <person name="Salvioli A."/>
            <person name="Anca I."/>
            <person name="Lumini E."/>
            <person name="Ortu G."/>
            <person name="Petiti L."/>
            <person name="Cruveiller S."/>
            <person name="Bianciotto V."/>
            <person name="Piffanelli P."/>
            <person name="Lanfranco L."/>
            <person name="Bonfante P."/>
        </authorList>
    </citation>
    <scope>NUCLEOTIDE SEQUENCE [LARGE SCALE GENOMIC DNA]</scope>
    <source>
        <strain evidence="1 2">BEG34</strain>
    </source>
</reference>
<comment type="caution">
    <text evidence="1">The sequence shown here is derived from an EMBL/GenBank/DDBJ whole genome shotgun (WGS) entry which is preliminary data.</text>
</comment>
<dbReference type="OrthoDB" id="8849801at2"/>
<dbReference type="Proteomes" id="UP000054051">
    <property type="component" value="Unassembled WGS sequence"/>
</dbReference>
<name>G2J9X0_9BURK</name>
<organism evidence="1 2">
    <name type="scientific">Candidatus Glomeribacter gigasporarum BEG34</name>
    <dbReference type="NCBI Taxonomy" id="1070319"/>
    <lineage>
        <taxon>Bacteria</taxon>
        <taxon>Pseudomonadati</taxon>
        <taxon>Pseudomonadota</taxon>
        <taxon>Betaproteobacteria</taxon>
        <taxon>Burkholderiales</taxon>
        <taxon>Burkholderiaceae</taxon>
        <taxon>Candidatus Glomeribacter</taxon>
    </lineage>
</organism>
<proteinExistence type="predicted"/>
<dbReference type="EMBL" id="CAFB01000043">
    <property type="protein sequence ID" value="CCD29567.1"/>
    <property type="molecule type" value="Genomic_DNA"/>
</dbReference>
<evidence type="ECO:0000313" key="2">
    <source>
        <dbReference type="Proteomes" id="UP000054051"/>
    </source>
</evidence>